<keyword evidence="2" id="KW-0677">Repeat</keyword>
<name>A0A5N5TAY8_9CRUS</name>
<dbReference type="PANTHER" id="PTHR19857">
    <property type="entry name" value="MITOCHONDRIAL DIVISION PROTEIN 1-RELATED"/>
    <property type="match status" value="1"/>
</dbReference>
<dbReference type="PROSITE" id="PS50082">
    <property type="entry name" value="WD_REPEATS_2"/>
    <property type="match status" value="2"/>
</dbReference>
<evidence type="ECO:0000256" key="1">
    <source>
        <dbReference type="ARBA" id="ARBA00022574"/>
    </source>
</evidence>
<dbReference type="InterPro" id="IPR051179">
    <property type="entry name" value="WD_repeat_multifunction"/>
</dbReference>
<feature type="repeat" description="WD" evidence="3">
    <location>
        <begin position="184"/>
        <end position="225"/>
    </location>
</feature>
<dbReference type="AlphaFoldDB" id="A0A5N5TAY8"/>
<keyword evidence="1 3" id="KW-0853">WD repeat</keyword>
<comment type="caution">
    <text evidence="4">The sequence shown here is derived from an EMBL/GenBank/DDBJ whole genome shotgun (WGS) entry which is preliminary data.</text>
</comment>
<sequence>MTIQTKTRLLFNAMMRENTPPRNDDNDDDAIFEDADEALYFVVKFPQVRILGPLEARMTKHSSSTDSVTNLSFSHNGTYFATGDMSGYIAVWKVQTFAKVWEFETDDLNWIIWHPSSNILFAGTRAGDIWMWLIPRGDTRPLTHAGVSSECGALTRDGKRLCSGFVDGSIKIIDLKTCKTLHSISCHSQPVTSLSTHPQHDLILSGSMDETSKLLNSNSGKVLSTFTFTPGSSQNSESNSNDDEFSNSVEVVSFCPIIADLAVTATLSGLISIWSISAETSRHHIVQGCGTSSILWHPKEPHFISCGLDGNLRVYDVRSGNQLYKFKGDNSSVLSCHINKEGSKVIFSSDKGTVTVLDIASLYS</sequence>
<dbReference type="EMBL" id="SEYY01004338">
    <property type="protein sequence ID" value="KAB7503833.1"/>
    <property type="molecule type" value="Genomic_DNA"/>
</dbReference>
<gene>
    <name evidence="4" type="primary">AAMP</name>
    <name evidence="4" type="ORF">Anas_10693</name>
</gene>
<dbReference type="Proteomes" id="UP000326759">
    <property type="component" value="Unassembled WGS sequence"/>
</dbReference>
<dbReference type="SUPFAM" id="SSF50978">
    <property type="entry name" value="WD40 repeat-like"/>
    <property type="match status" value="1"/>
</dbReference>
<reference evidence="4 5" key="1">
    <citation type="journal article" date="2019" name="PLoS Biol.">
        <title>Sex chromosomes control vertical transmission of feminizing Wolbachia symbionts in an isopod.</title>
        <authorList>
            <person name="Becking T."/>
            <person name="Chebbi M.A."/>
            <person name="Giraud I."/>
            <person name="Moumen B."/>
            <person name="Laverre T."/>
            <person name="Caubet Y."/>
            <person name="Peccoud J."/>
            <person name="Gilbert C."/>
            <person name="Cordaux R."/>
        </authorList>
    </citation>
    <scope>NUCLEOTIDE SEQUENCE [LARGE SCALE GENOMIC DNA]</scope>
    <source>
        <strain evidence="4">ANa2</strain>
        <tissue evidence="4">Whole body excluding digestive tract and cuticle</tissue>
    </source>
</reference>
<dbReference type="PANTHER" id="PTHR19857:SF8">
    <property type="entry name" value="ANGIO-ASSOCIATED MIGRATORY CELL PROTEIN"/>
    <property type="match status" value="1"/>
</dbReference>
<proteinExistence type="predicted"/>
<keyword evidence="5" id="KW-1185">Reference proteome</keyword>
<dbReference type="OrthoDB" id="10261640at2759"/>
<evidence type="ECO:0000256" key="3">
    <source>
        <dbReference type="PROSITE-ProRule" id="PRU00221"/>
    </source>
</evidence>
<dbReference type="SMART" id="SM00320">
    <property type="entry name" value="WD40"/>
    <property type="match status" value="7"/>
</dbReference>
<evidence type="ECO:0000256" key="2">
    <source>
        <dbReference type="ARBA" id="ARBA00022737"/>
    </source>
</evidence>
<evidence type="ECO:0000313" key="5">
    <source>
        <dbReference type="Proteomes" id="UP000326759"/>
    </source>
</evidence>
<dbReference type="InterPro" id="IPR001680">
    <property type="entry name" value="WD40_rpt"/>
</dbReference>
<feature type="repeat" description="WD" evidence="3">
    <location>
        <begin position="61"/>
        <end position="96"/>
    </location>
</feature>
<dbReference type="Gene3D" id="2.130.10.10">
    <property type="entry name" value="YVTN repeat-like/Quinoprotein amine dehydrogenase"/>
    <property type="match status" value="1"/>
</dbReference>
<dbReference type="Pfam" id="PF00400">
    <property type="entry name" value="WD40"/>
    <property type="match status" value="3"/>
</dbReference>
<dbReference type="InterPro" id="IPR036322">
    <property type="entry name" value="WD40_repeat_dom_sf"/>
</dbReference>
<organism evidence="4 5">
    <name type="scientific">Armadillidium nasatum</name>
    <dbReference type="NCBI Taxonomy" id="96803"/>
    <lineage>
        <taxon>Eukaryota</taxon>
        <taxon>Metazoa</taxon>
        <taxon>Ecdysozoa</taxon>
        <taxon>Arthropoda</taxon>
        <taxon>Crustacea</taxon>
        <taxon>Multicrustacea</taxon>
        <taxon>Malacostraca</taxon>
        <taxon>Eumalacostraca</taxon>
        <taxon>Peracarida</taxon>
        <taxon>Isopoda</taxon>
        <taxon>Oniscidea</taxon>
        <taxon>Crinocheta</taxon>
        <taxon>Armadillidiidae</taxon>
        <taxon>Armadillidium</taxon>
    </lineage>
</organism>
<protein>
    <submittedName>
        <fullName evidence="4">Angio-associated migratory cell protein</fullName>
    </submittedName>
</protein>
<evidence type="ECO:0000313" key="4">
    <source>
        <dbReference type="EMBL" id="KAB7503833.1"/>
    </source>
</evidence>
<accession>A0A5N5TAY8</accession>
<dbReference type="InterPro" id="IPR015943">
    <property type="entry name" value="WD40/YVTN_repeat-like_dom_sf"/>
</dbReference>